<accession>A0A239GAS2</accession>
<feature type="region of interest" description="Disordered" evidence="1">
    <location>
        <begin position="393"/>
        <end position="417"/>
    </location>
</feature>
<name>A0A239GAS2_9BURK</name>
<organism evidence="2 3">
    <name type="scientific">Noviherbaspirillum humi</name>
    <dbReference type="NCBI Taxonomy" id="1688639"/>
    <lineage>
        <taxon>Bacteria</taxon>
        <taxon>Pseudomonadati</taxon>
        <taxon>Pseudomonadota</taxon>
        <taxon>Betaproteobacteria</taxon>
        <taxon>Burkholderiales</taxon>
        <taxon>Oxalobacteraceae</taxon>
        <taxon>Noviherbaspirillum</taxon>
    </lineage>
</organism>
<dbReference type="EMBL" id="FZOT01000004">
    <property type="protein sequence ID" value="SNS65553.1"/>
    <property type="molecule type" value="Genomic_DNA"/>
</dbReference>
<sequence length="417" mass="46548">MSRETDVTIVGAGPYGLSIAAHLRKYGVDFRIIGKPMHGWFANMPKGMLLKSAGFSSSLYDPDRSFPLRQYCKERGLPYEDIDFPIPLEIFCDYGLTFQKRFVPTLEEDNVAAITPSGHHYQIRLQGGEVFVTSRVVIAVGLDYFRHIPEELQSLPPELLSHSAENSNLQKYRGKEVAVVGSGSSASDIAILLHENQTKVQLIARKPQINFGSPWGDGARSFLNQLRLPISGIGPGWESKIWCEVPWIYRYLPNEKRSVYANRYLGPSGGWFMKERARDLAVLSGCELIDARVHDGRVQLELASMDGVHRYINVDHVIAATGYKADVGRIPFLSDVLVDRLKLIGRVPDLSVHFESSIPGLFFTGPIAATSFGPVMRFAVGANFASRNIAKHLARSQGRRRSRNRQKPGETMVSHHT</sequence>
<dbReference type="PANTHER" id="PTHR38663">
    <property type="match status" value="1"/>
</dbReference>
<feature type="compositionally biased region" description="Basic residues" evidence="1">
    <location>
        <begin position="393"/>
        <end position="406"/>
    </location>
</feature>
<proteinExistence type="predicted"/>
<evidence type="ECO:0000256" key="1">
    <source>
        <dbReference type="SAM" id="MobiDB-lite"/>
    </source>
</evidence>
<gene>
    <name evidence="2" type="ORF">SAMN06265795_104302</name>
</gene>
<reference evidence="2 3" key="1">
    <citation type="submission" date="2017-06" db="EMBL/GenBank/DDBJ databases">
        <authorList>
            <person name="Kim H.J."/>
            <person name="Triplett B.A."/>
        </authorList>
    </citation>
    <scope>NUCLEOTIDE SEQUENCE [LARGE SCALE GENOMIC DNA]</scope>
    <source>
        <strain evidence="2 3">U15</strain>
    </source>
</reference>
<dbReference type="PRINTS" id="PR00469">
    <property type="entry name" value="PNDRDTASEII"/>
</dbReference>
<dbReference type="Proteomes" id="UP000198284">
    <property type="component" value="Unassembled WGS sequence"/>
</dbReference>
<dbReference type="AlphaFoldDB" id="A0A239GAS2"/>
<evidence type="ECO:0000313" key="3">
    <source>
        <dbReference type="Proteomes" id="UP000198284"/>
    </source>
</evidence>
<dbReference type="PRINTS" id="PR00368">
    <property type="entry name" value="FADPNR"/>
</dbReference>
<dbReference type="Pfam" id="PF13738">
    <property type="entry name" value="Pyr_redox_3"/>
    <property type="match status" value="1"/>
</dbReference>
<dbReference type="PANTHER" id="PTHR38663:SF1">
    <property type="entry name" value="L-ORNITHINE N(5)-MONOOXYGENASE"/>
    <property type="match status" value="1"/>
</dbReference>
<protein>
    <submittedName>
        <fullName evidence="2">Pyridine nucleotide-disulphide oxidoreductase</fullName>
    </submittedName>
</protein>
<keyword evidence="3" id="KW-1185">Reference proteome</keyword>
<dbReference type="SUPFAM" id="SSF51905">
    <property type="entry name" value="FAD/NAD(P)-binding domain"/>
    <property type="match status" value="1"/>
</dbReference>
<dbReference type="Gene3D" id="3.50.50.60">
    <property type="entry name" value="FAD/NAD(P)-binding domain"/>
    <property type="match status" value="1"/>
</dbReference>
<dbReference type="OrthoDB" id="9790219at2"/>
<evidence type="ECO:0000313" key="2">
    <source>
        <dbReference type="EMBL" id="SNS65553.1"/>
    </source>
</evidence>
<dbReference type="InterPro" id="IPR036188">
    <property type="entry name" value="FAD/NAD-bd_sf"/>
</dbReference>